<evidence type="ECO:0000256" key="2">
    <source>
        <dbReference type="ARBA" id="ARBA00020756"/>
    </source>
</evidence>
<dbReference type="InterPro" id="IPR038495">
    <property type="entry name" value="ATPase_E_C"/>
</dbReference>
<sequence>MEELRSTEILDKEIQEDARRKAERILRKTDVECEKIKNSVSTRIETVTSEKNEEYKKKTEDFEKSAFSSIPLEKQRRLVSFIDKNVHKALTSYLAGLSLEKKLRLIEKLISRGAFAFNMEGVIVSVNGFPIEEVKKITGKIFGKEKTFVYKNVDETIVKDGVLLESPDGTVRCHSDFSEVERILCDDFRYELQDSLFDGRLSV</sequence>
<evidence type="ECO:0000313" key="6">
    <source>
        <dbReference type="Proteomes" id="UP000823638"/>
    </source>
</evidence>
<dbReference type="GO" id="GO:0033178">
    <property type="term" value="C:proton-transporting two-sector ATPase complex, catalytic domain"/>
    <property type="evidence" value="ECO:0007669"/>
    <property type="project" value="InterPro"/>
</dbReference>
<dbReference type="SUPFAM" id="SSF160527">
    <property type="entry name" value="V-type ATPase subunit E-like"/>
    <property type="match status" value="1"/>
</dbReference>
<dbReference type="Proteomes" id="UP000823638">
    <property type="component" value="Unassembled WGS sequence"/>
</dbReference>
<keyword evidence="3" id="KW-0813">Transport</keyword>
<dbReference type="EMBL" id="JADIMM010000109">
    <property type="protein sequence ID" value="MBO8458447.1"/>
    <property type="molecule type" value="Genomic_DNA"/>
</dbReference>
<reference evidence="5" key="2">
    <citation type="journal article" date="2021" name="PeerJ">
        <title>Extensive microbial diversity within the chicken gut microbiome revealed by metagenomics and culture.</title>
        <authorList>
            <person name="Gilroy R."/>
            <person name="Ravi A."/>
            <person name="Getino M."/>
            <person name="Pursley I."/>
            <person name="Horton D.L."/>
            <person name="Alikhan N.F."/>
            <person name="Baker D."/>
            <person name="Gharbi K."/>
            <person name="Hall N."/>
            <person name="Watson M."/>
            <person name="Adriaenssens E.M."/>
            <person name="Foster-Nyarko E."/>
            <person name="Jarju S."/>
            <person name="Secka A."/>
            <person name="Antonio M."/>
            <person name="Oren A."/>
            <person name="Chaudhuri R.R."/>
            <person name="La Ragione R."/>
            <person name="Hildebrand F."/>
            <person name="Pallen M.J."/>
        </authorList>
    </citation>
    <scope>NUCLEOTIDE SEQUENCE</scope>
    <source>
        <strain evidence="5">10532</strain>
    </source>
</reference>
<dbReference type="AlphaFoldDB" id="A0A9D9N2Z0"/>
<dbReference type="Gene3D" id="3.30.2320.30">
    <property type="entry name" value="ATP synthase, E subunit, C-terminal"/>
    <property type="match status" value="1"/>
</dbReference>
<evidence type="ECO:0000313" key="5">
    <source>
        <dbReference type="EMBL" id="MBO8458447.1"/>
    </source>
</evidence>
<proteinExistence type="inferred from homology"/>
<evidence type="ECO:0000256" key="1">
    <source>
        <dbReference type="ARBA" id="ARBA00005901"/>
    </source>
</evidence>
<comment type="caution">
    <text evidence="5">The sequence shown here is derived from an EMBL/GenBank/DDBJ whole genome shotgun (WGS) entry which is preliminary data.</text>
</comment>
<dbReference type="Pfam" id="PF01991">
    <property type="entry name" value="vATP-synt_E"/>
    <property type="match status" value="1"/>
</dbReference>
<keyword evidence="4" id="KW-0406">Ion transport</keyword>
<protein>
    <recommendedName>
        <fullName evidence="2">V-type ATP synthase subunit E</fullName>
    </recommendedName>
</protein>
<name>A0A9D9N2Z0_9SPIR</name>
<gene>
    <name evidence="5" type="ORF">IAA81_09525</name>
</gene>
<evidence type="ECO:0000256" key="3">
    <source>
        <dbReference type="ARBA" id="ARBA00022448"/>
    </source>
</evidence>
<reference evidence="5" key="1">
    <citation type="submission" date="2020-10" db="EMBL/GenBank/DDBJ databases">
        <authorList>
            <person name="Gilroy R."/>
        </authorList>
    </citation>
    <scope>NUCLEOTIDE SEQUENCE</scope>
    <source>
        <strain evidence="5">10532</strain>
    </source>
</reference>
<organism evidence="5 6">
    <name type="scientific">Candidatus Gallitreponema excrementavium</name>
    <dbReference type="NCBI Taxonomy" id="2840840"/>
    <lineage>
        <taxon>Bacteria</taxon>
        <taxon>Pseudomonadati</taxon>
        <taxon>Spirochaetota</taxon>
        <taxon>Spirochaetia</taxon>
        <taxon>Spirochaetales</taxon>
        <taxon>Candidatus Gallitreponema</taxon>
    </lineage>
</organism>
<evidence type="ECO:0000256" key="4">
    <source>
        <dbReference type="ARBA" id="ARBA00023065"/>
    </source>
</evidence>
<accession>A0A9D9N2Z0</accession>
<comment type="similarity">
    <text evidence="1">Belongs to the V-ATPase E subunit family.</text>
</comment>
<dbReference type="GO" id="GO:0046961">
    <property type="term" value="F:proton-transporting ATPase activity, rotational mechanism"/>
    <property type="evidence" value="ECO:0007669"/>
    <property type="project" value="InterPro"/>
</dbReference>
<dbReference type="InterPro" id="IPR002842">
    <property type="entry name" value="ATPase_V1_Esu"/>
</dbReference>